<gene>
    <name evidence="1" type="ORF">HF086_009483</name>
</gene>
<accession>A0A922SFB6</accession>
<reference evidence="1" key="1">
    <citation type="journal article" date="2021" name="G3 (Bethesda)">
        <title>Genome and transcriptome analysis of the beet armyworm Spodoptera exigua reveals targets for pest control. .</title>
        <authorList>
            <person name="Simon S."/>
            <person name="Breeschoten T."/>
            <person name="Jansen H.J."/>
            <person name="Dirks R.P."/>
            <person name="Schranz M.E."/>
            <person name="Ros V.I.D."/>
        </authorList>
    </citation>
    <scope>NUCLEOTIDE SEQUENCE</scope>
    <source>
        <strain evidence="1">TB_SE_WUR_2020</strain>
    </source>
</reference>
<evidence type="ECO:0000313" key="1">
    <source>
        <dbReference type="EMBL" id="KAH9636287.1"/>
    </source>
</evidence>
<proteinExistence type="predicted"/>
<comment type="caution">
    <text evidence="1">The sequence shown here is derived from an EMBL/GenBank/DDBJ whole genome shotgun (WGS) entry which is preliminary data.</text>
</comment>
<feature type="non-terminal residue" evidence="1">
    <location>
        <position position="1"/>
    </location>
</feature>
<sequence>NIQTIISNINTITWPDIFSLTVVLIININPTDHSWSRRCSTETVFSIQGKETDVSELQLVDPAAMPGVVTGSSGPEDMTDDHYTMSRQTTLKLIYFS</sequence>
<evidence type="ECO:0000313" key="2">
    <source>
        <dbReference type="Proteomes" id="UP000814243"/>
    </source>
</evidence>
<dbReference type="EMBL" id="JACEFF010000510">
    <property type="protein sequence ID" value="KAH9636287.1"/>
    <property type="molecule type" value="Genomic_DNA"/>
</dbReference>
<dbReference type="AlphaFoldDB" id="A0A922SFB6"/>
<organism evidence="1 2">
    <name type="scientific">Spodoptera exigua</name>
    <name type="common">Beet armyworm</name>
    <name type="synonym">Noctua fulgens</name>
    <dbReference type="NCBI Taxonomy" id="7107"/>
    <lineage>
        <taxon>Eukaryota</taxon>
        <taxon>Metazoa</taxon>
        <taxon>Ecdysozoa</taxon>
        <taxon>Arthropoda</taxon>
        <taxon>Hexapoda</taxon>
        <taxon>Insecta</taxon>
        <taxon>Pterygota</taxon>
        <taxon>Neoptera</taxon>
        <taxon>Endopterygota</taxon>
        <taxon>Lepidoptera</taxon>
        <taxon>Glossata</taxon>
        <taxon>Ditrysia</taxon>
        <taxon>Noctuoidea</taxon>
        <taxon>Noctuidae</taxon>
        <taxon>Amphipyrinae</taxon>
        <taxon>Spodoptera</taxon>
    </lineage>
</organism>
<dbReference type="Proteomes" id="UP000814243">
    <property type="component" value="Unassembled WGS sequence"/>
</dbReference>
<protein>
    <submittedName>
        <fullName evidence="1">Uncharacterized protein</fullName>
    </submittedName>
</protein>
<name>A0A922SFB6_SPOEX</name>